<evidence type="ECO:0000256" key="6">
    <source>
        <dbReference type="ARBA" id="ARBA00023242"/>
    </source>
</evidence>
<feature type="domain" description="Zn(2)-C6 fungal-type" evidence="9">
    <location>
        <begin position="67"/>
        <end position="94"/>
    </location>
</feature>
<dbReference type="PANTHER" id="PTHR47659">
    <property type="entry name" value="ZN(II)2CYS6 TRANSCRIPTION FACTOR (EUROFUNG)-RELATED"/>
    <property type="match status" value="1"/>
</dbReference>
<evidence type="ECO:0000313" key="11">
    <source>
        <dbReference type="Proteomes" id="UP001362999"/>
    </source>
</evidence>
<dbReference type="InterPro" id="IPR050335">
    <property type="entry name" value="ERT1_acuK_gluconeogen_tf"/>
</dbReference>
<keyword evidence="3" id="KW-0805">Transcription regulation</keyword>
<evidence type="ECO:0000256" key="5">
    <source>
        <dbReference type="ARBA" id="ARBA00023163"/>
    </source>
</evidence>
<feature type="compositionally biased region" description="Pro residues" evidence="8">
    <location>
        <begin position="349"/>
        <end position="360"/>
    </location>
</feature>
<keyword evidence="5" id="KW-0804">Transcription</keyword>
<accession>A0AAW0BGC7</accession>
<dbReference type="InterPro" id="IPR036864">
    <property type="entry name" value="Zn2-C6_fun-type_DNA-bd_sf"/>
</dbReference>
<dbReference type="Pfam" id="PF00172">
    <property type="entry name" value="Zn_clus"/>
    <property type="match status" value="4"/>
</dbReference>
<dbReference type="InterPro" id="IPR001138">
    <property type="entry name" value="Zn2Cys6_DnaBD"/>
</dbReference>
<proteinExistence type="predicted"/>
<dbReference type="PROSITE" id="PS00463">
    <property type="entry name" value="ZN2_CY6_FUNGAL_1"/>
    <property type="match status" value="2"/>
</dbReference>
<feature type="region of interest" description="Disordered" evidence="8">
    <location>
        <begin position="1"/>
        <end position="62"/>
    </location>
</feature>
<gene>
    <name evidence="10" type="ORF">R3P38DRAFT_2953317</name>
</gene>
<reference evidence="10 11" key="1">
    <citation type="journal article" date="2024" name="J Genomics">
        <title>Draft genome sequencing and assembly of Favolaschia claudopus CIRM-BRFM 2984 isolated from oak limbs.</title>
        <authorList>
            <person name="Navarro D."/>
            <person name="Drula E."/>
            <person name="Chaduli D."/>
            <person name="Cazenave R."/>
            <person name="Ahrendt S."/>
            <person name="Wang J."/>
            <person name="Lipzen A."/>
            <person name="Daum C."/>
            <person name="Barry K."/>
            <person name="Grigoriev I.V."/>
            <person name="Favel A."/>
            <person name="Rosso M.N."/>
            <person name="Martin F."/>
        </authorList>
    </citation>
    <scope>NUCLEOTIDE SEQUENCE [LARGE SCALE GENOMIC DNA]</scope>
    <source>
        <strain evidence="10 11">CIRM-BRFM 2984</strain>
    </source>
</reference>
<evidence type="ECO:0000256" key="3">
    <source>
        <dbReference type="ARBA" id="ARBA00023015"/>
    </source>
</evidence>
<feature type="compositionally biased region" description="Low complexity" evidence="8">
    <location>
        <begin position="297"/>
        <end position="310"/>
    </location>
</feature>
<dbReference type="PROSITE" id="PS50048">
    <property type="entry name" value="ZN2_CY6_FUNGAL_2"/>
    <property type="match status" value="4"/>
</dbReference>
<evidence type="ECO:0000259" key="9">
    <source>
        <dbReference type="PROSITE" id="PS50048"/>
    </source>
</evidence>
<evidence type="ECO:0000256" key="4">
    <source>
        <dbReference type="ARBA" id="ARBA00023125"/>
    </source>
</evidence>
<organism evidence="10 11">
    <name type="scientific">Favolaschia claudopus</name>
    <dbReference type="NCBI Taxonomy" id="2862362"/>
    <lineage>
        <taxon>Eukaryota</taxon>
        <taxon>Fungi</taxon>
        <taxon>Dikarya</taxon>
        <taxon>Basidiomycota</taxon>
        <taxon>Agaricomycotina</taxon>
        <taxon>Agaricomycetes</taxon>
        <taxon>Agaricomycetidae</taxon>
        <taxon>Agaricales</taxon>
        <taxon>Marasmiineae</taxon>
        <taxon>Mycenaceae</taxon>
        <taxon>Favolaschia</taxon>
    </lineage>
</organism>
<feature type="region of interest" description="Disordered" evidence="8">
    <location>
        <begin position="290"/>
        <end position="360"/>
    </location>
</feature>
<dbReference type="GO" id="GO:0008270">
    <property type="term" value="F:zinc ion binding"/>
    <property type="evidence" value="ECO:0007669"/>
    <property type="project" value="InterPro"/>
</dbReference>
<dbReference type="GO" id="GO:0000981">
    <property type="term" value="F:DNA-binding transcription factor activity, RNA polymerase II-specific"/>
    <property type="evidence" value="ECO:0007669"/>
    <property type="project" value="InterPro"/>
</dbReference>
<feature type="domain" description="Zn(2)-C6 fungal-type" evidence="9">
    <location>
        <begin position="148"/>
        <end position="176"/>
    </location>
</feature>
<dbReference type="SMART" id="SM00066">
    <property type="entry name" value="GAL4"/>
    <property type="match status" value="4"/>
</dbReference>
<feature type="compositionally biased region" description="Pro residues" evidence="8">
    <location>
        <begin position="25"/>
        <end position="51"/>
    </location>
</feature>
<evidence type="ECO:0000256" key="2">
    <source>
        <dbReference type="ARBA" id="ARBA00022833"/>
    </source>
</evidence>
<keyword evidence="1" id="KW-0479">Metal-binding</keyword>
<sequence length="360" mass="38660">MAVPDQSVVPNARDRDKCLSRIPISPSPPMDAPPPPPSPPTPSTMPVPGPSTEPTFDSSWPKRTAKACSNCRRDKTRCDGARPCGGCAKKSLQCLDGCEPCRRARARCEKTGGNSCVRCDQKELVCTDESNTTFTPINPTPAERAKSACKNCRNDNKKCDNQRPCSRCVARSETCVPFPRSQKPTKTRCEGCRKRNVRCEDTRPCQNCVTSGTECISLVRKGPGCGNRVKAACINCRRNKVKCDGERPCAGCTRRNLQCQEQVCKRCGDSGLTECTHRGRMNDAMDTEEPIASTSQARAEPASPPAAAAPHPVPPPSAGTVSAFAEPSMFAPLSLPPVSTQHSPISVPLAPPPSTEPSRA</sequence>
<dbReference type="Proteomes" id="UP001362999">
    <property type="component" value="Unassembled WGS sequence"/>
</dbReference>
<dbReference type="CDD" id="cd00067">
    <property type="entry name" value="GAL4"/>
    <property type="match status" value="3"/>
</dbReference>
<evidence type="ECO:0000256" key="1">
    <source>
        <dbReference type="ARBA" id="ARBA00022723"/>
    </source>
</evidence>
<dbReference type="Gene3D" id="4.10.240.10">
    <property type="entry name" value="Zn(2)-C6 fungal-type DNA-binding domain"/>
    <property type="match status" value="4"/>
</dbReference>
<feature type="domain" description="Zn(2)-C6 fungal-type" evidence="9">
    <location>
        <begin position="188"/>
        <end position="217"/>
    </location>
</feature>
<evidence type="ECO:0000313" key="10">
    <source>
        <dbReference type="EMBL" id="KAK7025210.1"/>
    </source>
</evidence>
<dbReference type="SUPFAM" id="SSF57701">
    <property type="entry name" value="Zn2/Cys6 DNA-binding domain"/>
    <property type="match status" value="4"/>
</dbReference>
<dbReference type="AlphaFoldDB" id="A0AAW0BGC7"/>
<keyword evidence="6" id="KW-0539">Nucleus</keyword>
<keyword evidence="4" id="KW-0238">DNA-binding</keyword>
<protein>
    <recommendedName>
        <fullName evidence="7">Transcription activator of gluconeogenesis ERT1</fullName>
    </recommendedName>
</protein>
<dbReference type="PANTHER" id="PTHR47659:SF7">
    <property type="entry name" value="FUNGAL TRANSCRIPTIONAL REGULATORY PROTEIN, N-TERMINAL DOMAIN-CONTAINING PROTEIN"/>
    <property type="match status" value="1"/>
</dbReference>
<feature type="domain" description="Zn(2)-C6 fungal-type" evidence="9">
    <location>
        <begin position="232"/>
        <end position="259"/>
    </location>
</feature>
<name>A0AAW0BGC7_9AGAR</name>
<dbReference type="GO" id="GO:0003677">
    <property type="term" value="F:DNA binding"/>
    <property type="evidence" value="ECO:0007669"/>
    <property type="project" value="UniProtKB-KW"/>
</dbReference>
<comment type="caution">
    <text evidence="10">The sequence shown here is derived from an EMBL/GenBank/DDBJ whole genome shotgun (WGS) entry which is preliminary data.</text>
</comment>
<evidence type="ECO:0000256" key="7">
    <source>
        <dbReference type="ARBA" id="ARBA00040903"/>
    </source>
</evidence>
<keyword evidence="11" id="KW-1185">Reference proteome</keyword>
<dbReference type="EMBL" id="JAWWNJ010000034">
    <property type="protein sequence ID" value="KAK7025210.1"/>
    <property type="molecule type" value="Genomic_DNA"/>
</dbReference>
<evidence type="ECO:0000256" key="8">
    <source>
        <dbReference type="SAM" id="MobiDB-lite"/>
    </source>
</evidence>
<keyword evidence="2" id="KW-0862">Zinc</keyword>